<dbReference type="Pfam" id="PF13561">
    <property type="entry name" value="adh_short_C2"/>
    <property type="match status" value="1"/>
</dbReference>
<dbReference type="CDD" id="cd05233">
    <property type="entry name" value="SDR_c"/>
    <property type="match status" value="1"/>
</dbReference>
<dbReference type="AlphaFoldDB" id="A0A261TQV8"/>
<dbReference type="PANTHER" id="PTHR43477">
    <property type="entry name" value="DIHYDROANTICAPSIN 7-DEHYDROGENASE"/>
    <property type="match status" value="1"/>
</dbReference>
<comment type="similarity">
    <text evidence="1">Belongs to the short-chain dehydrogenases/reductases (SDR) family.</text>
</comment>
<dbReference type="InterPro" id="IPR036291">
    <property type="entry name" value="NAD(P)-bd_dom_sf"/>
</dbReference>
<protein>
    <submittedName>
        <fullName evidence="3">3-oxoacyl-ACP reductase</fullName>
    </submittedName>
</protein>
<keyword evidence="2" id="KW-0560">Oxidoreductase</keyword>
<dbReference type="EMBL" id="NEVQ01000022">
    <property type="protein sequence ID" value="OZI51003.1"/>
    <property type="molecule type" value="Genomic_DNA"/>
</dbReference>
<dbReference type="Gene3D" id="3.40.50.720">
    <property type="entry name" value="NAD(P)-binding Rossmann-like Domain"/>
    <property type="match status" value="1"/>
</dbReference>
<accession>A0A261TQV8</accession>
<dbReference type="InterPro" id="IPR051122">
    <property type="entry name" value="SDR_DHRS6-like"/>
</dbReference>
<sequence length="234" mass="24102">MNDEAPQKHAVVTGASAGIGRAIAEFLLQAGWRVTGVDRTAPTLESEHFRSVTADLGIGAEVESIASQLLDADALVHAAGMLRVGRIGALDRHAAELMWRLHVDAASILCNAILPAMVDRRDGRVVFIGSRVAQGMPGRGQYAATKAALIALSRSWAAEVAAQGVTVNVVSPAATATGMVNDPARSASSAQLPPIGRLIEPGEIAQLVGYLLSPAAAAITGQDISICGGASLQR</sequence>
<evidence type="ECO:0000256" key="1">
    <source>
        <dbReference type="ARBA" id="ARBA00006484"/>
    </source>
</evidence>
<dbReference type="PRINTS" id="PR00081">
    <property type="entry name" value="GDHRDH"/>
</dbReference>
<keyword evidence="4" id="KW-1185">Reference proteome</keyword>
<dbReference type="SUPFAM" id="SSF51735">
    <property type="entry name" value="NAD(P)-binding Rossmann-fold domains"/>
    <property type="match status" value="1"/>
</dbReference>
<dbReference type="InterPro" id="IPR002347">
    <property type="entry name" value="SDR_fam"/>
</dbReference>
<gene>
    <name evidence="3" type="ORF">CAL20_22750</name>
</gene>
<evidence type="ECO:0000313" key="4">
    <source>
        <dbReference type="Proteomes" id="UP000216885"/>
    </source>
</evidence>
<dbReference type="PANTHER" id="PTHR43477:SF1">
    <property type="entry name" value="DIHYDROANTICAPSIN 7-DEHYDROGENASE"/>
    <property type="match status" value="1"/>
</dbReference>
<reference evidence="3 4" key="1">
    <citation type="submission" date="2017-05" db="EMBL/GenBank/DDBJ databases">
        <title>Complete and WGS of Bordetella genogroups.</title>
        <authorList>
            <person name="Spilker T."/>
            <person name="LiPuma J."/>
        </authorList>
    </citation>
    <scope>NUCLEOTIDE SEQUENCE [LARGE SCALE GENOMIC DNA]</scope>
    <source>
        <strain evidence="3 4">AU9919</strain>
    </source>
</reference>
<name>A0A261TQV8_9BORD</name>
<evidence type="ECO:0000313" key="3">
    <source>
        <dbReference type="EMBL" id="OZI51003.1"/>
    </source>
</evidence>
<proteinExistence type="inferred from homology"/>
<comment type="caution">
    <text evidence="3">The sequence shown here is derived from an EMBL/GenBank/DDBJ whole genome shotgun (WGS) entry which is preliminary data.</text>
</comment>
<evidence type="ECO:0000256" key="2">
    <source>
        <dbReference type="ARBA" id="ARBA00023002"/>
    </source>
</evidence>
<dbReference type="PRINTS" id="PR00080">
    <property type="entry name" value="SDRFAMILY"/>
</dbReference>
<organism evidence="3 4">
    <name type="scientific">Bordetella genomosp. 4</name>
    <dbReference type="NCBI Taxonomy" id="463044"/>
    <lineage>
        <taxon>Bacteria</taxon>
        <taxon>Pseudomonadati</taxon>
        <taxon>Pseudomonadota</taxon>
        <taxon>Betaproteobacteria</taxon>
        <taxon>Burkholderiales</taxon>
        <taxon>Alcaligenaceae</taxon>
        <taxon>Bordetella</taxon>
    </lineage>
</organism>
<dbReference type="Proteomes" id="UP000216885">
    <property type="component" value="Unassembled WGS sequence"/>
</dbReference>
<dbReference type="GO" id="GO:0016491">
    <property type="term" value="F:oxidoreductase activity"/>
    <property type="evidence" value="ECO:0007669"/>
    <property type="project" value="UniProtKB-KW"/>
</dbReference>
<dbReference type="RefSeq" id="WP_094839291.1">
    <property type="nucleotide sequence ID" value="NZ_NEVQ01000022.1"/>
</dbReference>